<organism evidence="3 4">
    <name type="scientific">Genlisea aurea</name>
    <dbReference type="NCBI Taxonomy" id="192259"/>
    <lineage>
        <taxon>Eukaryota</taxon>
        <taxon>Viridiplantae</taxon>
        <taxon>Streptophyta</taxon>
        <taxon>Embryophyta</taxon>
        <taxon>Tracheophyta</taxon>
        <taxon>Spermatophyta</taxon>
        <taxon>Magnoliopsida</taxon>
        <taxon>eudicotyledons</taxon>
        <taxon>Gunneridae</taxon>
        <taxon>Pentapetalae</taxon>
        <taxon>asterids</taxon>
        <taxon>lamiids</taxon>
        <taxon>Lamiales</taxon>
        <taxon>Lentibulariaceae</taxon>
        <taxon>Genlisea</taxon>
    </lineage>
</organism>
<keyword evidence="1" id="KW-1133">Transmembrane helix</keyword>
<keyword evidence="4" id="KW-1185">Reference proteome</keyword>
<feature type="transmembrane region" description="Helical" evidence="1">
    <location>
        <begin position="91"/>
        <end position="112"/>
    </location>
</feature>
<gene>
    <name evidence="3" type="ORF">M569_16545</name>
</gene>
<dbReference type="Proteomes" id="UP000015453">
    <property type="component" value="Unassembled WGS sequence"/>
</dbReference>
<evidence type="ECO:0000313" key="4">
    <source>
        <dbReference type="Proteomes" id="UP000015453"/>
    </source>
</evidence>
<dbReference type="Pfam" id="PF02517">
    <property type="entry name" value="Rce1-like"/>
    <property type="match status" value="1"/>
</dbReference>
<dbReference type="AlphaFoldDB" id="S8BV63"/>
<dbReference type="GO" id="GO:0004175">
    <property type="term" value="F:endopeptidase activity"/>
    <property type="evidence" value="ECO:0007669"/>
    <property type="project" value="UniProtKB-ARBA"/>
</dbReference>
<evidence type="ECO:0000313" key="3">
    <source>
        <dbReference type="EMBL" id="EPS58269.1"/>
    </source>
</evidence>
<keyword evidence="1" id="KW-0812">Transmembrane</keyword>
<dbReference type="PANTHER" id="PTHR43592:SF7">
    <property type="entry name" value="CAAX AMINO TERMINAL PROTEASE FAMILY PROTEIN"/>
    <property type="match status" value="1"/>
</dbReference>
<name>S8BV63_9LAMI</name>
<feature type="domain" description="CAAX prenyl protease 2/Lysostaphin resistance protein A-like" evidence="2">
    <location>
        <begin position="69"/>
        <end position="156"/>
    </location>
</feature>
<dbReference type="InterPro" id="IPR003675">
    <property type="entry name" value="Rce1/LyrA-like_dom"/>
</dbReference>
<sequence>ASHAGSLQGWPVVDCSADITFSFEPWHLELVAGCVTLVTLSRFWLLKASPDFAESCRVANQQVLTSLEPLDYLVVAFLPGISEELLFRGALLPLVGTNFVGIFAVGSLFGILHLGNGRNYSFATWASFVGMIYGCATVSSSSLIVPMACHSLNNLLSAILWRYASE</sequence>
<dbReference type="EMBL" id="AUSU01009377">
    <property type="protein sequence ID" value="EPS58269.1"/>
    <property type="molecule type" value="Genomic_DNA"/>
</dbReference>
<keyword evidence="1" id="KW-0472">Membrane</keyword>
<protein>
    <recommendedName>
        <fullName evidence="2">CAAX prenyl protease 2/Lysostaphin resistance protein A-like domain-containing protein</fullName>
    </recommendedName>
</protein>
<feature type="non-terminal residue" evidence="3">
    <location>
        <position position="1"/>
    </location>
</feature>
<proteinExistence type="predicted"/>
<accession>S8BV63</accession>
<evidence type="ECO:0000259" key="2">
    <source>
        <dbReference type="Pfam" id="PF02517"/>
    </source>
</evidence>
<evidence type="ECO:0000256" key="1">
    <source>
        <dbReference type="SAM" id="Phobius"/>
    </source>
</evidence>
<comment type="caution">
    <text evidence="3">The sequence shown here is derived from an EMBL/GenBank/DDBJ whole genome shotgun (WGS) entry which is preliminary data.</text>
</comment>
<dbReference type="OrthoDB" id="2017864at2759"/>
<reference evidence="3 4" key="1">
    <citation type="journal article" date="2013" name="BMC Genomics">
        <title>The miniature genome of a carnivorous plant Genlisea aurea contains a low number of genes and short non-coding sequences.</title>
        <authorList>
            <person name="Leushkin E.V."/>
            <person name="Sutormin R.A."/>
            <person name="Nabieva E.R."/>
            <person name="Penin A.A."/>
            <person name="Kondrashov A.S."/>
            <person name="Logacheva M.D."/>
        </authorList>
    </citation>
    <scope>NUCLEOTIDE SEQUENCE [LARGE SCALE GENOMIC DNA]</scope>
</reference>
<feature type="transmembrane region" description="Helical" evidence="1">
    <location>
        <begin position="124"/>
        <end position="145"/>
    </location>
</feature>
<feature type="non-terminal residue" evidence="3">
    <location>
        <position position="166"/>
    </location>
</feature>
<dbReference type="GO" id="GO:0080120">
    <property type="term" value="P:CAAX-box protein maturation"/>
    <property type="evidence" value="ECO:0007669"/>
    <property type="project" value="UniProtKB-ARBA"/>
</dbReference>
<dbReference type="PANTHER" id="PTHR43592">
    <property type="entry name" value="CAAX AMINO TERMINAL PROTEASE"/>
    <property type="match status" value="1"/>
</dbReference>